<name>A0AAV0WYY6_9HEMI</name>
<accession>A0AAV0WYY6</accession>
<protein>
    <recommendedName>
        <fullName evidence="3">Transposase domain-containing protein</fullName>
    </recommendedName>
</protein>
<dbReference type="PANTHER" id="PTHR33053:SF9">
    <property type="entry name" value="AGAP000105-PA"/>
    <property type="match status" value="1"/>
</dbReference>
<organism evidence="1 2">
    <name type="scientific">Macrosiphum euphorbiae</name>
    <name type="common">potato aphid</name>
    <dbReference type="NCBI Taxonomy" id="13131"/>
    <lineage>
        <taxon>Eukaryota</taxon>
        <taxon>Metazoa</taxon>
        <taxon>Ecdysozoa</taxon>
        <taxon>Arthropoda</taxon>
        <taxon>Hexapoda</taxon>
        <taxon>Insecta</taxon>
        <taxon>Pterygota</taxon>
        <taxon>Neoptera</taxon>
        <taxon>Paraneoptera</taxon>
        <taxon>Hemiptera</taxon>
        <taxon>Sternorrhyncha</taxon>
        <taxon>Aphidomorpha</taxon>
        <taxon>Aphidoidea</taxon>
        <taxon>Aphididae</taxon>
        <taxon>Macrosiphini</taxon>
        <taxon>Macrosiphum</taxon>
    </lineage>
</organism>
<dbReference type="PANTHER" id="PTHR33053">
    <property type="entry name" value="PROTEIN, PUTATIVE-RELATED"/>
    <property type="match status" value="1"/>
</dbReference>
<proteinExistence type="predicted"/>
<evidence type="ECO:0008006" key="3">
    <source>
        <dbReference type="Google" id="ProtNLM"/>
    </source>
</evidence>
<dbReference type="EMBL" id="CARXXK010000003">
    <property type="protein sequence ID" value="CAI6360702.1"/>
    <property type="molecule type" value="Genomic_DNA"/>
</dbReference>
<keyword evidence="2" id="KW-1185">Reference proteome</keyword>
<gene>
    <name evidence="1" type="ORF">MEUPH1_LOCUS15972</name>
</gene>
<evidence type="ECO:0000313" key="1">
    <source>
        <dbReference type="EMBL" id="CAI6360702.1"/>
    </source>
</evidence>
<comment type="caution">
    <text evidence="1">The sequence shown here is derived from an EMBL/GenBank/DDBJ whole genome shotgun (WGS) entry which is preliminary data.</text>
</comment>
<reference evidence="1 2" key="1">
    <citation type="submission" date="2023-01" db="EMBL/GenBank/DDBJ databases">
        <authorList>
            <person name="Whitehead M."/>
        </authorList>
    </citation>
    <scope>NUCLEOTIDE SEQUENCE [LARGE SCALE GENOMIC DNA]</scope>
</reference>
<dbReference type="Proteomes" id="UP001160148">
    <property type="component" value="Unassembled WGS sequence"/>
</dbReference>
<dbReference type="AlphaFoldDB" id="A0AAV0WYY6"/>
<evidence type="ECO:0000313" key="2">
    <source>
        <dbReference type="Proteomes" id="UP001160148"/>
    </source>
</evidence>
<sequence length="701" mass="79930">MSYQNKSNLSMRSKRRRVNEELKNISLPISAPTIDRNVTAHSTGIIIIPEANLITNVTSVDNVFAVPSQRSINKSPNKSVDLNLVTELGDALSDVSVIEFSSDEDDRSTSYKYSKTSIFMSLVAEWAVNFKISQNALNGLLVILRQHSCFEYLPKDSRTILQTKPINTLNIHSVEPGNYYHFGLANAIKENIPLNFKNNAIHIVAGIDGLPLFKSTAEEFWPILAYIQPNRSNVFPVGIYCGNRKPLDSNTFLKYFVEEINLLDNNGIEINGKNLKVILDVLCCDAPAKSFILKTKGHAGFSSCSRCEHEGEHLLNRMCFPYTTPDNQPSKRTHQNYISQFDEEYHTENTSILTTVPYFDTVADFSLDYQHLVCLGVVRKVMYLWIKGPVPIRYPSWKIEQISRILIGLRVGIPCEINRKPRSLAHIKNWKATEFRTFLLYLGSSAIKSVVLKEHWKHFFNLSLAMTILLSPDYAQHINIARKLLDNFVKTFEMLYGRHLISHNVHGLTHICDDYIKFGPLDNCSTFPFENYMSTLKNMIRKPDKPLIQVVKRSNEISSLKLNSQKEIPVFTFSGFHKHGPLIQNIQGFQYTTLKMKTFSIKLNTEADSCLLTCNGDIIKVFNIVKDKDDAIFLICKKFQNKDILFDKPIKSSELDIYNVNTLSHELYCYPINEIKKKMILIHSDSNALIALPLIHTSCNV</sequence>